<dbReference type="Gene3D" id="3.40.50.880">
    <property type="match status" value="1"/>
</dbReference>
<feature type="chain" id="PRO_5046361208" evidence="1">
    <location>
        <begin position="34"/>
        <end position="304"/>
    </location>
</feature>
<keyword evidence="4" id="KW-1185">Reference proteome</keyword>
<accession>A0ABW3C794</accession>
<dbReference type="SUPFAM" id="SSF52317">
    <property type="entry name" value="Class I glutamine amidotransferase-like"/>
    <property type="match status" value="1"/>
</dbReference>
<dbReference type="InterPro" id="IPR002818">
    <property type="entry name" value="DJ-1/PfpI"/>
</dbReference>
<reference evidence="4" key="1">
    <citation type="journal article" date="2019" name="Int. J. Syst. Evol. Microbiol.">
        <title>The Global Catalogue of Microorganisms (GCM) 10K type strain sequencing project: providing services to taxonomists for standard genome sequencing and annotation.</title>
        <authorList>
            <consortium name="The Broad Institute Genomics Platform"/>
            <consortium name="The Broad Institute Genome Sequencing Center for Infectious Disease"/>
            <person name="Wu L."/>
            <person name="Ma J."/>
        </authorList>
    </citation>
    <scope>NUCLEOTIDE SEQUENCE [LARGE SCALE GENOMIC DNA]</scope>
    <source>
        <strain evidence="4">CCUG 52537</strain>
    </source>
</reference>
<dbReference type="PANTHER" id="PTHR43130">
    <property type="entry name" value="ARAC-FAMILY TRANSCRIPTIONAL REGULATOR"/>
    <property type="match status" value="1"/>
</dbReference>
<evidence type="ECO:0000259" key="2">
    <source>
        <dbReference type="Pfam" id="PF01965"/>
    </source>
</evidence>
<dbReference type="Pfam" id="PF01965">
    <property type="entry name" value="DJ-1_PfpI"/>
    <property type="match status" value="1"/>
</dbReference>
<dbReference type="InterPro" id="IPR006311">
    <property type="entry name" value="TAT_signal"/>
</dbReference>
<proteinExistence type="predicted"/>
<evidence type="ECO:0000313" key="4">
    <source>
        <dbReference type="Proteomes" id="UP001597124"/>
    </source>
</evidence>
<evidence type="ECO:0000256" key="1">
    <source>
        <dbReference type="SAM" id="SignalP"/>
    </source>
</evidence>
<dbReference type="GO" id="GO:0016829">
    <property type="term" value="F:lyase activity"/>
    <property type="evidence" value="ECO:0007669"/>
    <property type="project" value="UniProtKB-KW"/>
</dbReference>
<dbReference type="RefSeq" id="WP_381492793.1">
    <property type="nucleotide sequence ID" value="NZ_JBHTIK010000012.1"/>
</dbReference>
<name>A0ABW3C794_SPHXN</name>
<dbReference type="EC" id="4.2.1.-" evidence="3"/>
<feature type="domain" description="DJ-1/PfpI" evidence="2">
    <location>
        <begin position="81"/>
        <end position="240"/>
    </location>
</feature>
<dbReference type="InterPro" id="IPR029062">
    <property type="entry name" value="Class_I_gatase-like"/>
</dbReference>
<feature type="signal peptide" evidence="1">
    <location>
        <begin position="1"/>
        <end position="33"/>
    </location>
</feature>
<organism evidence="3 4">
    <name type="scientific">Sphingosinicella xenopeptidilytica</name>
    <dbReference type="NCBI Taxonomy" id="364098"/>
    <lineage>
        <taxon>Bacteria</taxon>
        <taxon>Pseudomonadati</taxon>
        <taxon>Pseudomonadota</taxon>
        <taxon>Alphaproteobacteria</taxon>
        <taxon>Sphingomonadales</taxon>
        <taxon>Sphingosinicellaceae</taxon>
        <taxon>Sphingosinicella</taxon>
    </lineage>
</organism>
<dbReference type="EMBL" id="JBHTIK010000012">
    <property type="protein sequence ID" value="MFD0849750.1"/>
    <property type="molecule type" value="Genomic_DNA"/>
</dbReference>
<dbReference type="PANTHER" id="PTHR43130:SF2">
    <property type="entry name" value="DJ-1_PFPI DOMAIN-CONTAINING PROTEIN"/>
    <property type="match status" value="1"/>
</dbReference>
<dbReference type="CDD" id="cd03139">
    <property type="entry name" value="GATase1_PfpI_2"/>
    <property type="match status" value="1"/>
</dbReference>
<dbReference type="InterPro" id="IPR052158">
    <property type="entry name" value="INH-QAR"/>
</dbReference>
<dbReference type="PROSITE" id="PS51318">
    <property type="entry name" value="TAT"/>
    <property type="match status" value="1"/>
</dbReference>
<keyword evidence="1" id="KW-0732">Signal</keyword>
<evidence type="ECO:0000313" key="3">
    <source>
        <dbReference type="EMBL" id="MFD0849750.1"/>
    </source>
</evidence>
<comment type="caution">
    <text evidence="3">The sequence shown here is derived from an EMBL/GenBank/DDBJ whole genome shotgun (WGS) entry which is preliminary data.</text>
</comment>
<protein>
    <submittedName>
        <fullName evidence="3">DJ-1/PfpI family protein</fullName>
        <ecNumber evidence="3">4.2.1.-</ecNumber>
    </submittedName>
</protein>
<gene>
    <name evidence="3" type="ORF">ACFQ00_15555</name>
</gene>
<dbReference type="Proteomes" id="UP001597124">
    <property type="component" value="Unassembled WGS sequence"/>
</dbReference>
<keyword evidence="3" id="KW-0456">Lyase</keyword>
<sequence length="304" mass="31800">MDDDTGAGSVGRRRFLRGAALTAAGLASAPAFAQQAADHSAYNPAHGAPGHDHAKMMAEGGRRPMMGVFGAGGRGPGRPVIAMLIHPAMVMQDFIGPLTVFNLMHSEIHLVWKDLNPVSTEVGIPVTPSTLFADCPKDLDVLFVPGGLNGSMMVMQDAEVLAFLADRGKTARYITSDCTGALVLGAAGLLQGYKATGHWQIRDQLALMGATPVHARVVVDRNRVTGGGVTAGIDFGLTLAAILKGEDEAKRVQLTIEYAPAPPFDAGTPETAPKAIYDRIMTSRGPTIQKAADLAAAAGKRLKV</sequence>